<evidence type="ECO:0000313" key="2">
    <source>
        <dbReference type="EMBL" id="ABC37596.1"/>
    </source>
</evidence>
<evidence type="ECO:0000259" key="1">
    <source>
        <dbReference type="Pfam" id="PF05050"/>
    </source>
</evidence>
<dbReference type="KEGG" id="bte:BTH_I1848"/>
<gene>
    <name evidence="2" type="ordered locus">BTH_I1848</name>
</gene>
<dbReference type="NCBIfam" id="TIGR01444">
    <property type="entry name" value="fkbM_fam"/>
    <property type="match status" value="1"/>
</dbReference>
<keyword evidence="3" id="KW-1185">Reference proteome</keyword>
<dbReference type="Gene3D" id="3.40.50.150">
    <property type="entry name" value="Vaccinia Virus protein VP39"/>
    <property type="match status" value="1"/>
</dbReference>
<dbReference type="GO" id="GO:0032259">
    <property type="term" value="P:methylation"/>
    <property type="evidence" value="ECO:0007669"/>
    <property type="project" value="UniProtKB-KW"/>
</dbReference>
<feature type="domain" description="Methyltransferase FkbM" evidence="1">
    <location>
        <begin position="206"/>
        <end position="341"/>
    </location>
</feature>
<sequence length="404" mass="43518">MQRRGAYVDTVATLDSSTRAPTTQHAFSRRVDRALPASGHAIAGSLTRNEQPMARCRSSGHAHILDLRTELHGCGVTFTPSRKVGSLMTASEQLQHLLSARQTLGGDFFGGWTPADLDLFARHHKPAAGSAGYVTDYFGVKTRTDFVPWANALNGHTLTTPPIPNDGVRAEAIEYVALLDSIEHSAGPHFAMVELGASYAPWAALAGVIAKRLGKNVSVRAVEASSYFHALIPENYTANGLVGDSNGVGPTVESVAIHGAVGIKKGTMFFPVVNSAFENGGQAADSVPDVDYVGRAVPHEEVPIRTLDEIFDGLDAVDFLHCDIQGSEEDVLVHGAALLSQKVKRMFVGTHSRKIEGALIECLHKHGWHLMRERPVTFAHQPQLSSVVGMTTIDGGQYWVNSRF</sequence>
<reference evidence="2 3" key="1">
    <citation type="journal article" date="2005" name="BMC Genomics">
        <title>Bacterial genome adaptation to niches: divergence of the potential virulence genes in three Burkholderia species of different survival strategies.</title>
        <authorList>
            <person name="Kim H.S."/>
            <person name="Schell M.A."/>
            <person name="Yu Y."/>
            <person name="Ulrich R.L."/>
            <person name="Sarria S.H."/>
            <person name="Nierman W.C."/>
            <person name="DeShazer D."/>
        </authorList>
    </citation>
    <scope>NUCLEOTIDE SEQUENCE [LARGE SCALE GENOMIC DNA]</scope>
    <source>
        <strain evidence="3">ATCC 700388 / DSM 13276 / CCUG 48851 / CIP 106301 / E264</strain>
    </source>
</reference>
<keyword evidence="2" id="KW-0808">Transferase</keyword>
<dbReference type="InterPro" id="IPR029063">
    <property type="entry name" value="SAM-dependent_MTases_sf"/>
</dbReference>
<dbReference type="AlphaFoldDB" id="Q2SXH0"/>
<dbReference type="InterPro" id="IPR052514">
    <property type="entry name" value="SAM-dependent_MTase"/>
</dbReference>
<protein>
    <submittedName>
        <fullName evidence="2">Methyltransferase, FkbM family domain protein</fullName>
    </submittedName>
</protein>
<dbReference type="GO" id="GO:0008168">
    <property type="term" value="F:methyltransferase activity"/>
    <property type="evidence" value="ECO:0007669"/>
    <property type="project" value="UniProtKB-KW"/>
</dbReference>
<dbReference type="EMBL" id="CP000086">
    <property type="protein sequence ID" value="ABC37596.1"/>
    <property type="molecule type" value="Genomic_DNA"/>
</dbReference>
<dbReference type="SUPFAM" id="SSF53335">
    <property type="entry name" value="S-adenosyl-L-methionine-dependent methyltransferases"/>
    <property type="match status" value="1"/>
</dbReference>
<dbReference type="Proteomes" id="UP000001930">
    <property type="component" value="Chromosome I"/>
</dbReference>
<dbReference type="HOGENOM" id="CLU_056899_0_0_4"/>
<accession>Q2SXH0</accession>
<proteinExistence type="predicted"/>
<dbReference type="PANTHER" id="PTHR34203:SF15">
    <property type="entry name" value="SLL1173 PROTEIN"/>
    <property type="match status" value="1"/>
</dbReference>
<dbReference type="PANTHER" id="PTHR34203">
    <property type="entry name" value="METHYLTRANSFERASE, FKBM FAMILY PROTEIN"/>
    <property type="match status" value="1"/>
</dbReference>
<evidence type="ECO:0000313" key="3">
    <source>
        <dbReference type="Proteomes" id="UP000001930"/>
    </source>
</evidence>
<dbReference type="InterPro" id="IPR006342">
    <property type="entry name" value="FkbM_mtfrase"/>
</dbReference>
<name>Q2SXH0_BURTA</name>
<organism evidence="2 3">
    <name type="scientific">Burkholderia thailandensis (strain ATCC 700388 / DSM 13276 / CCUG 48851 / CIP 106301 / E264)</name>
    <dbReference type="NCBI Taxonomy" id="271848"/>
    <lineage>
        <taxon>Bacteria</taxon>
        <taxon>Pseudomonadati</taxon>
        <taxon>Pseudomonadota</taxon>
        <taxon>Betaproteobacteria</taxon>
        <taxon>Burkholderiales</taxon>
        <taxon>Burkholderiaceae</taxon>
        <taxon>Burkholderia</taxon>
        <taxon>pseudomallei group</taxon>
    </lineage>
</organism>
<keyword evidence="2" id="KW-0489">Methyltransferase</keyword>
<dbReference type="Pfam" id="PF05050">
    <property type="entry name" value="Methyltransf_21"/>
    <property type="match status" value="1"/>
</dbReference>